<dbReference type="RefSeq" id="WP_014321816.1">
    <property type="nucleotide sequence ID" value="NC_016803.1"/>
</dbReference>
<evidence type="ECO:0008006" key="3">
    <source>
        <dbReference type="Google" id="ProtNLM"/>
    </source>
</evidence>
<dbReference type="Gene3D" id="3.40.50.12370">
    <property type="match status" value="1"/>
</dbReference>
<dbReference type="KEGG" id="ddn:DND132_1176"/>
<name>F0JBZ5_9BACT</name>
<dbReference type="AlphaFoldDB" id="F0JBZ5"/>
<proteinExistence type="predicted"/>
<dbReference type="Proteomes" id="UP000007845">
    <property type="component" value="Chromosome"/>
</dbReference>
<dbReference type="SUPFAM" id="SSF52402">
    <property type="entry name" value="Adenine nucleotide alpha hydrolases-like"/>
    <property type="match status" value="1"/>
</dbReference>
<gene>
    <name evidence="1" type="ORF">DND132_1176</name>
</gene>
<dbReference type="SMR" id="F0JBZ5"/>
<dbReference type="HOGENOM" id="CLU_116640_0_0_7"/>
<sequence precursor="true">MKAFFKRITGTRRQPVTTAPTVAAAAAADCGCREKQQCKILIVCKGQEFSRGIADYAVDMACKTRSSLVALNIDESGRDFAGFRSQAERNIEYFNKKAADAGLTFRHEIQQGDENAIVARMHETDPSFRYVMDDSAAVCKNRSSIPVYTRATLRAR</sequence>
<evidence type="ECO:0000313" key="1">
    <source>
        <dbReference type="EMBL" id="EGB14388.1"/>
    </source>
</evidence>
<dbReference type="EMBL" id="CP003220">
    <property type="protein sequence ID" value="EGB14388.1"/>
    <property type="molecule type" value="Genomic_DNA"/>
</dbReference>
<organism evidence="1 2">
    <name type="scientific">Pseudodesulfovibrio mercurii</name>
    <dbReference type="NCBI Taxonomy" id="641491"/>
    <lineage>
        <taxon>Bacteria</taxon>
        <taxon>Pseudomonadati</taxon>
        <taxon>Thermodesulfobacteriota</taxon>
        <taxon>Desulfovibrionia</taxon>
        <taxon>Desulfovibrionales</taxon>
        <taxon>Desulfovibrionaceae</taxon>
    </lineage>
</organism>
<reference evidence="1 2" key="1">
    <citation type="journal article" date="2011" name="J. Bacteriol.">
        <title>Genome sequence of the mercury-methylating strain Desulfovibrio desulfuricans ND132.</title>
        <authorList>
            <person name="Brown S.D."/>
            <person name="Gilmour C.C."/>
            <person name="Kucken A.M."/>
            <person name="Wall J.D."/>
            <person name="Elias D.A."/>
            <person name="Brandt C.C."/>
            <person name="Podar M."/>
            <person name="Chertkov O."/>
            <person name="Held B."/>
            <person name="Bruce D.C."/>
            <person name="Detter J.C."/>
            <person name="Tapia R."/>
            <person name="Han C.S."/>
            <person name="Goodwin L.A."/>
            <person name="Cheng J.F."/>
            <person name="Pitluck S."/>
            <person name="Woyke T."/>
            <person name="Mikhailova N."/>
            <person name="Ivanova N.N."/>
            <person name="Han J."/>
            <person name="Lucas S."/>
            <person name="Lapidus A.L."/>
            <person name="Land M.L."/>
            <person name="Hauser L.J."/>
            <person name="Palumbo A.V."/>
        </authorList>
    </citation>
    <scope>NUCLEOTIDE SEQUENCE [LARGE SCALE GENOMIC DNA]</scope>
    <source>
        <strain evidence="1 2">ND132</strain>
    </source>
</reference>
<protein>
    <recommendedName>
        <fullName evidence="3">Universal stress protein</fullName>
    </recommendedName>
</protein>
<accession>F0JBZ5</accession>
<dbReference type="eggNOG" id="ENOG5032C9M">
    <property type="taxonomic scope" value="Bacteria"/>
</dbReference>
<evidence type="ECO:0000313" key="2">
    <source>
        <dbReference type="Proteomes" id="UP000007845"/>
    </source>
</evidence>
<keyword evidence="2" id="KW-1185">Reference proteome</keyword>